<dbReference type="Proteomes" id="UP000325081">
    <property type="component" value="Unassembled WGS sequence"/>
</dbReference>
<dbReference type="AlphaFoldDB" id="A0A5A7R7Z0"/>
<reference evidence="2" key="1">
    <citation type="journal article" date="2019" name="Curr. Biol.">
        <title>Genome Sequence of Striga asiatica Provides Insight into the Evolution of Plant Parasitism.</title>
        <authorList>
            <person name="Yoshida S."/>
            <person name="Kim S."/>
            <person name="Wafula E.K."/>
            <person name="Tanskanen J."/>
            <person name="Kim Y.M."/>
            <person name="Honaas L."/>
            <person name="Yang Z."/>
            <person name="Spallek T."/>
            <person name="Conn C.E."/>
            <person name="Ichihashi Y."/>
            <person name="Cheong K."/>
            <person name="Cui S."/>
            <person name="Der J.P."/>
            <person name="Gundlach H."/>
            <person name="Jiao Y."/>
            <person name="Hori C."/>
            <person name="Ishida J.K."/>
            <person name="Kasahara H."/>
            <person name="Kiba T."/>
            <person name="Kim M.S."/>
            <person name="Koo N."/>
            <person name="Laohavisit A."/>
            <person name="Lee Y.H."/>
            <person name="Lumba S."/>
            <person name="McCourt P."/>
            <person name="Mortimer J.C."/>
            <person name="Mutuku J.M."/>
            <person name="Nomura T."/>
            <person name="Sasaki-Sekimoto Y."/>
            <person name="Seto Y."/>
            <person name="Wang Y."/>
            <person name="Wakatake T."/>
            <person name="Sakakibara H."/>
            <person name="Demura T."/>
            <person name="Yamaguchi S."/>
            <person name="Yoneyama K."/>
            <person name="Manabe R.I."/>
            <person name="Nelson D.C."/>
            <person name="Schulman A.H."/>
            <person name="Timko M.P."/>
            <person name="dePamphilis C.W."/>
            <person name="Choi D."/>
            <person name="Shirasu K."/>
        </authorList>
    </citation>
    <scope>NUCLEOTIDE SEQUENCE [LARGE SCALE GENOMIC DNA]</scope>
    <source>
        <strain evidence="2">cv. UVA1</strain>
    </source>
</reference>
<proteinExistence type="predicted"/>
<dbReference type="EMBL" id="BKCP01010515">
    <property type="protein sequence ID" value="GER53380.1"/>
    <property type="molecule type" value="Genomic_DNA"/>
</dbReference>
<evidence type="ECO:0000313" key="2">
    <source>
        <dbReference type="Proteomes" id="UP000325081"/>
    </source>
</evidence>
<name>A0A5A7R7Z0_STRAF</name>
<organism evidence="1 2">
    <name type="scientific">Striga asiatica</name>
    <name type="common">Asiatic witchweed</name>
    <name type="synonym">Buchnera asiatica</name>
    <dbReference type="NCBI Taxonomy" id="4170"/>
    <lineage>
        <taxon>Eukaryota</taxon>
        <taxon>Viridiplantae</taxon>
        <taxon>Streptophyta</taxon>
        <taxon>Embryophyta</taxon>
        <taxon>Tracheophyta</taxon>
        <taxon>Spermatophyta</taxon>
        <taxon>Magnoliopsida</taxon>
        <taxon>eudicotyledons</taxon>
        <taxon>Gunneridae</taxon>
        <taxon>Pentapetalae</taxon>
        <taxon>asterids</taxon>
        <taxon>lamiids</taxon>
        <taxon>Lamiales</taxon>
        <taxon>Orobanchaceae</taxon>
        <taxon>Buchnereae</taxon>
        <taxon>Striga</taxon>
    </lineage>
</organism>
<comment type="caution">
    <text evidence="1">The sequence shown here is derived from an EMBL/GenBank/DDBJ whole genome shotgun (WGS) entry which is preliminary data.</text>
</comment>
<evidence type="ECO:0000313" key="1">
    <source>
        <dbReference type="EMBL" id="GER53380.1"/>
    </source>
</evidence>
<keyword evidence="1" id="KW-0396">Initiation factor</keyword>
<keyword evidence="1" id="KW-0648">Protein biosynthesis</keyword>
<dbReference type="GO" id="GO:0003743">
    <property type="term" value="F:translation initiation factor activity"/>
    <property type="evidence" value="ECO:0007669"/>
    <property type="project" value="UniProtKB-KW"/>
</dbReference>
<keyword evidence="2" id="KW-1185">Reference proteome</keyword>
<protein>
    <submittedName>
        <fullName evidence="1">Translation initiation factor 1A 1</fullName>
    </submittedName>
</protein>
<gene>
    <name evidence="1" type="ORF">STAS_30896</name>
</gene>
<sequence>MELDLSSGNSATRNATASLWKPTKRAKPSNEFTKISSRTRKASFDGLLRRVTAVGIQSIKLKCFNYVLSHHEEILILPGHYQMLHWLTPCFENDMYMEVYYCSNLYCILVKRCPWMDMCSEVIDIKRVHREEQELNLKSSPVGIFNSKSFSNGWKTCLIFSASTALRDEGSHCTSFENE</sequence>
<accession>A0A5A7R7Z0</accession>